<dbReference type="InterPro" id="IPR034733">
    <property type="entry name" value="AcCoA_carboxyl_beta"/>
</dbReference>
<dbReference type="PANTHER" id="PTHR42995:SF5">
    <property type="entry name" value="ACETYL-COENZYME A CARBOXYLASE CARBOXYL TRANSFERASE SUBUNIT BETA, CHLOROPLASTIC"/>
    <property type="match status" value="1"/>
</dbReference>
<comment type="subcellular location">
    <subcellularLocation>
        <location evidence="2">Cytoplasm</location>
    </subcellularLocation>
</comment>
<feature type="compositionally biased region" description="Low complexity" evidence="18">
    <location>
        <begin position="250"/>
        <end position="259"/>
    </location>
</feature>
<feature type="compositionally biased region" description="Low complexity" evidence="18">
    <location>
        <begin position="328"/>
        <end position="339"/>
    </location>
</feature>
<protein>
    <recommendedName>
        <fullName evidence="7">Acetyl-coenzyme A carboxylase carboxyl transferase subunits beta/alpha</fullName>
        <ecNumber evidence="6">2.1.3.15</ecNumber>
    </recommendedName>
</protein>
<keyword evidence="14" id="KW-0443">Lipid metabolism</keyword>
<dbReference type="SUPFAM" id="SSF52096">
    <property type="entry name" value="ClpP/crotonase"/>
    <property type="match status" value="2"/>
</dbReference>
<evidence type="ECO:0000256" key="1">
    <source>
        <dbReference type="ARBA" id="ARBA00001947"/>
    </source>
</evidence>
<evidence type="ECO:0000256" key="2">
    <source>
        <dbReference type="ARBA" id="ARBA00004496"/>
    </source>
</evidence>
<keyword evidence="15" id="KW-0275">Fatty acid biosynthesis</keyword>
<organism evidence="21 22">
    <name type="scientific">Streptomyces milbemycinicus</name>
    <dbReference type="NCBI Taxonomy" id="476552"/>
    <lineage>
        <taxon>Bacteria</taxon>
        <taxon>Bacillati</taxon>
        <taxon>Actinomycetota</taxon>
        <taxon>Actinomycetes</taxon>
        <taxon>Kitasatosporales</taxon>
        <taxon>Streptomycetaceae</taxon>
        <taxon>Streptomyces</taxon>
    </lineage>
</organism>
<name>A0ABW8LRE6_9ACTN</name>
<evidence type="ECO:0000256" key="16">
    <source>
        <dbReference type="ARBA" id="ARBA00025280"/>
    </source>
</evidence>
<dbReference type="InterPro" id="IPR000438">
    <property type="entry name" value="Acetyl_CoA_COase_Trfase_b_su"/>
</dbReference>
<dbReference type="InterPro" id="IPR011762">
    <property type="entry name" value="COA_CT_N"/>
</dbReference>
<evidence type="ECO:0000256" key="8">
    <source>
        <dbReference type="ARBA" id="ARBA00022516"/>
    </source>
</evidence>
<comment type="function">
    <text evidence="16">Component of the acetyl coenzyme A carboxylase (ACC) complex. Biotin carboxylase (BC) catalyzes the carboxylation of biotin on its carrier protein (BCCP) and then the CO(2) group is transferred by the transcarboxylase to acetyl-CoA to form malonyl-CoA.</text>
</comment>
<evidence type="ECO:0000256" key="18">
    <source>
        <dbReference type="SAM" id="MobiDB-lite"/>
    </source>
</evidence>
<keyword evidence="8" id="KW-0444">Lipid biosynthesis</keyword>
<proteinExistence type="inferred from homology"/>
<dbReference type="InterPro" id="IPR001095">
    <property type="entry name" value="Acetyl_CoA_COase_a_su"/>
</dbReference>
<evidence type="ECO:0000256" key="6">
    <source>
        <dbReference type="ARBA" id="ARBA00011883"/>
    </source>
</evidence>
<evidence type="ECO:0000256" key="3">
    <source>
        <dbReference type="ARBA" id="ARBA00006276"/>
    </source>
</evidence>
<keyword evidence="11" id="KW-0863">Zinc-finger</keyword>
<feature type="compositionally biased region" description="Low complexity" evidence="18">
    <location>
        <begin position="306"/>
        <end position="319"/>
    </location>
</feature>
<keyword evidence="11" id="KW-0862">Zinc</keyword>
<sequence>MTGTNPRTSALQLIETVVDPGSWLRWDEPVDITTDDPDYRADLERARERTGLDESVITGEGRIEGRRVAIVACEFRFLAGSIGVASGERLVRAVERATAERLPLLAAPASGGTRMQEGTVAFLQMVKVAAAITDHKAAGLPYLVHLRHPTTGGVLASWGSLGHVTAAEPGALIGFLGPRVHEALYGEEFPPGVQVAENLMAHGLVDAVLPPERLSEVAARVLRVLCGDAAAVANGAVPGGAVATGAVPAAGPSGPAAGGEQETAAGRPAEEGDQAGRAAESEATPVASPGVADGYGPYGSDAVAAARAGAEGPGPTAAVGAGGGPEGRGAAPAPAGRGELPMASGRGAGAGGGEGDRGGADMAAAAADGGGEAGAAGDRGGAGAAPGRGGPGAEESIRRSRRGDRPGVRDLLRAAAEDVSPLSGTGAGEHDPGLLLALARVGGTPCVVLGHDRAARHEDAAADGPGGGQPLGPAGLRTARRGMRIAAELGLPLLTVVDTAGAALSREAEEGGLAGEIARCLADMVTLPAPTLCLLLGQGAGGAALALLPADRVLAARHAWLSPLPPEGASAILYRTTERAYEIAGRQGVRSADLLAHGIVDRIVEEGAEDAGAGAGAGAGAERAAYDSFLARLGDTLGAELAALRAQDQGERLAARRARHRRIGLPR</sequence>
<dbReference type="EC" id="2.1.3.15" evidence="6"/>
<evidence type="ECO:0000256" key="5">
    <source>
        <dbReference type="ARBA" id="ARBA00011664"/>
    </source>
</evidence>
<evidence type="ECO:0000313" key="22">
    <source>
        <dbReference type="Proteomes" id="UP001620295"/>
    </source>
</evidence>
<accession>A0ABW8LRE6</accession>
<feature type="domain" description="CoA carboxyltransferase N-terminal" evidence="19">
    <location>
        <begin position="1"/>
        <end position="240"/>
    </location>
</feature>
<dbReference type="Pfam" id="PF01039">
    <property type="entry name" value="Carboxyl_trans"/>
    <property type="match status" value="1"/>
</dbReference>
<dbReference type="Gene3D" id="3.90.226.10">
    <property type="entry name" value="2-enoyl-CoA Hydratase, Chain A, domain 1"/>
    <property type="match status" value="2"/>
</dbReference>
<keyword evidence="22" id="KW-1185">Reference proteome</keyword>
<dbReference type="InterPro" id="IPR011763">
    <property type="entry name" value="COA_CT_C"/>
</dbReference>
<keyword evidence="12" id="KW-0276">Fatty acid metabolism</keyword>
<comment type="caution">
    <text evidence="21">The sequence shown here is derived from an EMBL/GenBank/DDBJ whole genome shotgun (WGS) entry which is preliminary data.</text>
</comment>
<dbReference type="PROSITE" id="PS50980">
    <property type="entry name" value="COA_CT_NTER"/>
    <property type="match status" value="1"/>
</dbReference>
<evidence type="ECO:0000256" key="14">
    <source>
        <dbReference type="ARBA" id="ARBA00023098"/>
    </source>
</evidence>
<comment type="similarity">
    <text evidence="4">In the N-terminal section; belongs to the AccD/PCCB family.</text>
</comment>
<evidence type="ECO:0000256" key="12">
    <source>
        <dbReference type="ARBA" id="ARBA00022832"/>
    </source>
</evidence>
<evidence type="ECO:0000256" key="17">
    <source>
        <dbReference type="ARBA" id="ARBA00049152"/>
    </source>
</evidence>
<keyword evidence="10" id="KW-0547">Nucleotide-binding</keyword>
<dbReference type="GO" id="GO:0016740">
    <property type="term" value="F:transferase activity"/>
    <property type="evidence" value="ECO:0007669"/>
    <property type="project" value="UniProtKB-KW"/>
</dbReference>
<dbReference type="PROSITE" id="PS50989">
    <property type="entry name" value="COA_CT_CTER"/>
    <property type="match status" value="1"/>
</dbReference>
<feature type="domain" description="CoA carboxyltransferase C-terminal" evidence="20">
    <location>
        <begin position="393"/>
        <end position="643"/>
    </location>
</feature>
<keyword evidence="9 21" id="KW-0808">Transferase</keyword>
<keyword evidence="11" id="KW-0479">Metal-binding</keyword>
<reference evidence="21 22" key="1">
    <citation type="submission" date="2024-11" db="EMBL/GenBank/DDBJ databases">
        <title>The Natural Products Discovery Center: Release of the First 8490 Sequenced Strains for Exploring Actinobacteria Biosynthetic Diversity.</title>
        <authorList>
            <person name="Kalkreuter E."/>
            <person name="Kautsar S.A."/>
            <person name="Yang D."/>
            <person name="Bader C.D."/>
            <person name="Teijaro C.N."/>
            <person name="Fluegel L."/>
            <person name="Davis C.M."/>
            <person name="Simpson J.R."/>
            <person name="Lauterbach L."/>
            <person name="Steele A.D."/>
            <person name="Gui C."/>
            <person name="Meng S."/>
            <person name="Li G."/>
            <person name="Viehrig K."/>
            <person name="Ye F."/>
            <person name="Su P."/>
            <person name="Kiefer A.F."/>
            <person name="Nichols A."/>
            <person name="Cepeda A.J."/>
            <person name="Yan W."/>
            <person name="Fan B."/>
            <person name="Jiang Y."/>
            <person name="Adhikari A."/>
            <person name="Zheng C.-J."/>
            <person name="Schuster L."/>
            <person name="Cowan T.M."/>
            <person name="Smanski M.J."/>
            <person name="Chevrette M.G."/>
            <person name="De Carvalho L.P.S."/>
            <person name="Shen B."/>
        </authorList>
    </citation>
    <scope>NUCLEOTIDE SEQUENCE [LARGE SCALE GENOMIC DNA]</scope>
    <source>
        <strain evidence="21 22">NPDC020863</strain>
    </source>
</reference>
<comment type="catalytic activity">
    <reaction evidence="17">
        <text>N(6)-carboxybiotinyl-L-lysyl-[protein] + acetyl-CoA = N(6)-biotinyl-L-lysyl-[protein] + malonyl-CoA</text>
        <dbReference type="Rhea" id="RHEA:54728"/>
        <dbReference type="Rhea" id="RHEA-COMP:10505"/>
        <dbReference type="Rhea" id="RHEA-COMP:10506"/>
        <dbReference type="ChEBI" id="CHEBI:57288"/>
        <dbReference type="ChEBI" id="CHEBI:57384"/>
        <dbReference type="ChEBI" id="CHEBI:83144"/>
        <dbReference type="ChEBI" id="CHEBI:83145"/>
        <dbReference type="EC" id="2.1.3.15"/>
    </reaction>
</comment>
<dbReference type="Proteomes" id="UP001620295">
    <property type="component" value="Unassembled WGS sequence"/>
</dbReference>
<dbReference type="InterPro" id="IPR029045">
    <property type="entry name" value="ClpP/crotonase-like_dom_sf"/>
</dbReference>
<feature type="compositionally biased region" description="Gly residues" evidence="18">
    <location>
        <begin position="368"/>
        <end position="392"/>
    </location>
</feature>
<comment type="similarity">
    <text evidence="3">In the C-terminal section; belongs to the AccA family.</text>
</comment>
<evidence type="ECO:0000313" key="21">
    <source>
        <dbReference type="EMBL" id="MFK4268474.1"/>
    </source>
</evidence>
<dbReference type="EMBL" id="JBJDQH010000009">
    <property type="protein sequence ID" value="MFK4268474.1"/>
    <property type="molecule type" value="Genomic_DNA"/>
</dbReference>
<evidence type="ECO:0000256" key="13">
    <source>
        <dbReference type="ARBA" id="ARBA00022840"/>
    </source>
</evidence>
<evidence type="ECO:0000256" key="10">
    <source>
        <dbReference type="ARBA" id="ARBA00022741"/>
    </source>
</evidence>
<comment type="subunit">
    <text evidence="5">Acetyl-CoA carboxylase is a heterotetramer composed of biotin carboxyl carrier protein (AccB), biotin carboxylase (AccC) and two subunits of ACCase subunit beta/alpha.</text>
</comment>
<dbReference type="PRINTS" id="PR01070">
    <property type="entry name" value="ACCCTRFRASEB"/>
</dbReference>
<feature type="region of interest" description="Disordered" evidence="18">
    <location>
        <begin position="306"/>
        <end position="406"/>
    </location>
</feature>
<evidence type="ECO:0000256" key="7">
    <source>
        <dbReference type="ARBA" id="ARBA00018312"/>
    </source>
</evidence>
<dbReference type="PANTHER" id="PTHR42995">
    <property type="entry name" value="ACETYL-COENZYME A CARBOXYLASE CARBOXYL TRANSFERASE SUBUNIT BETA, CHLOROPLASTIC"/>
    <property type="match status" value="1"/>
</dbReference>
<gene>
    <name evidence="21" type="ORF">ACI2L5_26520</name>
</gene>
<keyword evidence="13" id="KW-0067">ATP-binding</keyword>
<evidence type="ECO:0000256" key="11">
    <source>
        <dbReference type="ARBA" id="ARBA00022771"/>
    </source>
</evidence>
<dbReference type="RefSeq" id="WP_404747280.1">
    <property type="nucleotide sequence ID" value="NZ_JBJDQH010000009.1"/>
</dbReference>
<evidence type="ECO:0000256" key="15">
    <source>
        <dbReference type="ARBA" id="ARBA00023160"/>
    </source>
</evidence>
<evidence type="ECO:0000259" key="19">
    <source>
        <dbReference type="PROSITE" id="PS50980"/>
    </source>
</evidence>
<dbReference type="Pfam" id="PF03255">
    <property type="entry name" value="ACCA"/>
    <property type="match status" value="1"/>
</dbReference>
<feature type="region of interest" description="Disordered" evidence="18">
    <location>
        <begin position="250"/>
        <end position="294"/>
    </location>
</feature>
<feature type="compositionally biased region" description="Basic and acidic residues" evidence="18">
    <location>
        <begin position="395"/>
        <end position="406"/>
    </location>
</feature>
<evidence type="ECO:0000259" key="20">
    <source>
        <dbReference type="PROSITE" id="PS50989"/>
    </source>
</evidence>
<comment type="cofactor">
    <cofactor evidence="1">
        <name>Zn(2+)</name>
        <dbReference type="ChEBI" id="CHEBI:29105"/>
    </cofactor>
</comment>
<evidence type="ECO:0000256" key="4">
    <source>
        <dbReference type="ARBA" id="ARBA00010284"/>
    </source>
</evidence>
<evidence type="ECO:0000256" key="9">
    <source>
        <dbReference type="ARBA" id="ARBA00022679"/>
    </source>
</evidence>